<dbReference type="AlphaFoldDB" id="A0A4V5LSX2"/>
<comment type="caution">
    <text evidence="2">The sequence shown here is derived from an EMBL/GenBank/DDBJ whole genome shotgun (WGS) entry which is preliminary data.</text>
</comment>
<sequence length="84" mass="10071">MRRYRVTLFFTLFSVALSLYNYSGYDPHNHWFFMFSIPVWFVELFGDIHRVDVFVMYALTVITWAVIGFLADLGVSRIKTWQHL</sequence>
<keyword evidence="1" id="KW-0472">Membrane</keyword>
<evidence type="ECO:0000256" key="1">
    <source>
        <dbReference type="SAM" id="Phobius"/>
    </source>
</evidence>
<organism evidence="2 3">
    <name type="scientific">Cohnella pontilimi</name>
    <dbReference type="NCBI Taxonomy" id="2564100"/>
    <lineage>
        <taxon>Bacteria</taxon>
        <taxon>Bacillati</taxon>
        <taxon>Bacillota</taxon>
        <taxon>Bacilli</taxon>
        <taxon>Bacillales</taxon>
        <taxon>Paenibacillaceae</taxon>
        <taxon>Cohnella</taxon>
    </lineage>
</organism>
<dbReference type="RefSeq" id="WP_136776910.1">
    <property type="nucleotide sequence ID" value="NZ_SUPK01000002.1"/>
</dbReference>
<proteinExistence type="predicted"/>
<feature type="transmembrane region" description="Helical" evidence="1">
    <location>
        <begin position="53"/>
        <end position="71"/>
    </location>
</feature>
<dbReference type="OrthoDB" id="2622240at2"/>
<evidence type="ECO:0000313" key="2">
    <source>
        <dbReference type="EMBL" id="TJY43549.1"/>
    </source>
</evidence>
<keyword evidence="3" id="KW-1185">Reference proteome</keyword>
<reference evidence="2 3" key="1">
    <citation type="submission" date="2019-04" db="EMBL/GenBank/DDBJ databases">
        <title>Cohnella sp. nov., isolated from soil.</title>
        <authorList>
            <person name="Kim W."/>
        </authorList>
    </citation>
    <scope>NUCLEOTIDE SEQUENCE [LARGE SCALE GENOMIC DNA]</scope>
    <source>
        <strain evidence="2 3">CAU 1483</strain>
    </source>
</reference>
<evidence type="ECO:0000313" key="3">
    <source>
        <dbReference type="Proteomes" id="UP000309673"/>
    </source>
</evidence>
<keyword evidence="1" id="KW-0812">Transmembrane</keyword>
<protein>
    <submittedName>
        <fullName evidence="2">Uncharacterized protein</fullName>
    </submittedName>
</protein>
<dbReference type="EMBL" id="SUPK01000002">
    <property type="protein sequence ID" value="TJY43549.1"/>
    <property type="molecule type" value="Genomic_DNA"/>
</dbReference>
<keyword evidence="1" id="KW-1133">Transmembrane helix</keyword>
<name>A0A4V5LSX2_9BACL</name>
<gene>
    <name evidence="2" type="ORF">E5161_06660</name>
</gene>
<accession>A0A4V5LSX2</accession>
<dbReference type="Proteomes" id="UP000309673">
    <property type="component" value="Unassembled WGS sequence"/>
</dbReference>